<evidence type="ECO:0000313" key="3">
    <source>
        <dbReference type="Proteomes" id="UP000075920"/>
    </source>
</evidence>
<reference evidence="2" key="2">
    <citation type="submission" date="2020-05" db="UniProtKB">
        <authorList>
            <consortium name="EnsemblMetazoa"/>
        </authorList>
    </citation>
    <scope>IDENTIFICATION</scope>
    <source>
        <strain evidence="2">MINIMUS1</strain>
    </source>
</reference>
<dbReference type="AlphaFoldDB" id="A0A182WM85"/>
<accession>A0A182WM85</accession>
<reference evidence="3" key="1">
    <citation type="submission" date="2013-03" db="EMBL/GenBank/DDBJ databases">
        <title>The Genome Sequence of Anopheles minimus MINIMUS1.</title>
        <authorList>
            <consortium name="The Broad Institute Genomics Platform"/>
            <person name="Neafsey D.E."/>
            <person name="Walton C."/>
            <person name="Walker B."/>
            <person name="Young S.K."/>
            <person name="Zeng Q."/>
            <person name="Gargeya S."/>
            <person name="Fitzgerald M."/>
            <person name="Haas B."/>
            <person name="Abouelleil A."/>
            <person name="Allen A.W."/>
            <person name="Alvarado L."/>
            <person name="Arachchi H.M."/>
            <person name="Berlin A.M."/>
            <person name="Chapman S.B."/>
            <person name="Gainer-Dewar J."/>
            <person name="Goldberg J."/>
            <person name="Griggs A."/>
            <person name="Gujja S."/>
            <person name="Hansen M."/>
            <person name="Howarth C."/>
            <person name="Imamovic A."/>
            <person name="Ireland A."/>
            <person name="Larimer J."/>
            <person name="McCowan C."/>
            <person name="Murphy C."/>
            <person name="Pearson M."/>
            <person name="Poon T.W."/>
            <person name="Priest M."/>
            <person name="Roberts A."/>
            <person name="Saif S."/>
            <person name="Shea T."/>
            <person name="Sisk P."/>
            <person name="Sykes S."/>
            <person name="Wortman J."/>
            <person name="Nusbaum C."/>
            <person name="Birren B."/>
        </authorList>
    </citation>
    <scope>NUCLEOTIDE SEQUENCE [LARGE SCALE GENOMIC DNA]</scope>
    <source>
        <strain evidence="3">MINIMUS1</strain>
    </source>
</reference>
<dbReference type="Proteomes" id="UP000075920">
    <property type="component" value="Unassembled WGS sequence"/>
</dbReference>
<keyword evidence="1" id="KW-0175">Coiled coil</keyword>
<dbReference type="EnsemblMetazoa" id="AMIN011516-RA">
    <property type="protein sequence ID" value="AMIN011516-PA"/>
    <property type="gene ID" value="AMIN011516"/>
</dbReference>
<name>A0A182WM85_9DIPT</name>
<organism evidence="2 3">
    <name type="scientific">Anopheles minimus</name>
    <dbReference type="NCBI Taxonomy" id="112268"/>
    <lineage>
        <taxon>Eukaryota</taxon>
        <taxon>Metazoa</taxon>
        <taxon>Ecdysozoa</taxon>
        <taxon>Arthropoda</taxon>
        <taxon>Hexapoda</taxon>
        <taxon>Insecta</taxon>
        <taxon>Pterygota</taxon>
        <taxon>Neoptera</taxon>
        <taxon>Endopterygota</taxon>
        <taxon>Diptera</taxon>
        <taxon>Nematocera</taxon>
        <taxon>Culicoidea</taxon>
        <taxon>Culicidae</taxon>
        <taxon>Anophelinae</taxon>
        <taxon>Anopheles</taxon>
    </lineage>
</organism>
<evidence type="ECO:0000313" key="2">
    <source>
        <dbReference type="EnsemblMetazoa" id="AMIN011516-PA"/>
    </source>
</evidence>
<feature type="coiled-coil region" evidence="1">
    <location>
        <begin position="184"/>
        <end position="230"/>
    </location>
</feature>
<keyword evidence="3" id="KW-1185">Reference proteome</keyword>
<sequence length="345" mass="40238">MDWTANDRISQYYNYICLSERNLELARLKTLSDKACHAEHFANVEKELLNLNETLKRKLTINESNIRNVIQQDWFLEIPSEYMQDNLCNDRSLTALKQAINEQKTLIRKTTVIGRSVIDKVMSLNKDLKKSTIGFNIDRARNMKSLVYHKTVLTKERTAIRNASMEEIDRKRWESRYAAITPSMVALEKEKERLHNTIENLKHTSLTVWEAKILKEMDAKTQKIMQLEKDIYENETVYKELDATIENTKHYVRGGCTLDTSSLKCQQDNIITSLEKEKANQTALKASLARLKSLHMRLDHFFAYIPQILNQNTIESVDSSEQEVTEQQITMSALLRLFQPEQTME</sequence>
<evidence type="ECO:0000256" key="1">
    <source>
        <dbReference type="SAM" id="Coils"/>
    </source>
</evidence>
<proteinExistence type="predicted"/>
<protein>
    <submittedName>
        <fullName evidence="2">Uncharacterized protein</fullName>
    </submittedName>
</protein>
<dbReference type="VEuPathDB" id="VectorBase:AMIN011516"/>